<evidence type="ECO:0000256" key="8">
    <source>
        <dbReference type="ARBA" id="ARBA00022989"/>
    </source>
</evidence>
<keyword evidence="5" id="KW-0812">Transmembrane</keyword>
<dbReference type="STRING" id="3635.A0A1U8P4Q1"/>
<keyword evidence="10" id="KW-0675">Receptor</keyword>
<dbReference type="Pfam" id="PF13855">
    <property type="entry name" value="LRR_8"/>
    <property type="match status" value="1"/>
</dbReference>
<dbReference type="GeneID" id="107954294"/>
<evidence type="ECO:0000256" key="2">
    <source>
        <dbReference type="ARBA" id="ARBA00009592"/>
    </source>
</evidence>
<evidence type="ECO:0000256" key="5">
    <source>
        <dbReference type="ARBA" id="ARBA00022692"/>
    </source>
</evidence>
<dbReference type="Pfam" id="PF00560">
    <property type="entry name" value="LRR_1"/>
    <property type="match status" value="6"/>
</dbReference>
<protein>
    <submittedName>
        <fullName evidence="13">Probable LRR receptor-like serine/threonine-protein kinase At4g36180</fullName>
    </submittedName>
</protein>
<evidence type="ECO:0000256" key="1">
    <source>
        <dbReference type="ARBA" id="ARBA00004251"/>
    </source>
</evidence>
<evidence type="ECO:0000256" key="4">
    <source>
        <dbReference type="ARBA" id="ARBA00022614"/>
    </source>
</evidence>
<keyword evidence="12" id="KW-1185">Reference proteome</keyword>
<dbReference type="InterPro" id="IPR046956">
    <property type="entry name" value="RLP23-like"/>
</dbReference>
<dbReference type="Gene3D" id="3.80.10.10">
    <property type="entry name" value="Ribonuclease Inhibitor"/>
    <property type="match status" value="4"/>
</dbReference>
<dbReference type="SUPFAM" id="SSF52058">
    <property type="entry name" value="L domain-like"/>
    <property type="match status" value="2"/>
</dbReference>
<dbReference type="PANTHER" id="PTHR48063">
    <property type="entry name" value="LRR RECEPTOR-LIKE KINASE"/>
    <property type="match status" value="1"/>
</dbReference>
<evidence type="ECO:0000256" key="10">
    <source>
        <dbReference type="ARBA" id="ARBA00023170"/>
    </source>
</evidence>
<dbReference type="GO" id="GO:0005886">
    <property type="term" value="C:plasma membrane"/>
    <property type="evidence" value="ECO:0007669"/>
    <property type="project" value="UniProtKB-SubCell"/>
</dbReference>
<proteinExistence type="inferred from homology"/>
<keyword evidence="6" id="KW-0732">Signal</keyword>
<reference evidence="13" key="2">
    <citation type="submission" date="2025-08" db="UniProtKB">
        <authorList>
            <consortium name="RefSeq"/>
        </authorList>
    </citation>
    <scope>IDENTIFICATION</scope>
</reference>
<gene>
    <name evidence="13" type="primary">LOC107954294</name>
</gene>
<dbReference type="SMR" id="A0A1U8P4Q1"/>
<dbReference type="PROSITE" id="PS51450">
    <property type="entry name" value="LRR"/>
    <property type="match status" value="2"/>
</dbReference>
<organism evidence="12 13">
    <name type="scientific">Gossypium hirsutum</name>
    <name type="common">Upland cotton</name>
    <name type="synonym">Gossypium mexicanum</name>
    <dbReference type="NCBI Taxonomy" id="3635"/>
    <lineage>
        <taxon>Eukaryota</taxon>
        <taxon>Viridiplantae</taxon>
        <taxon>Streptophyta</taxon>
        <taxon>Embryophyta</taxon>
        <taxon>Tracheophyta</taxon>
        <taxon>Spermatophyta</taxon>
        <taxon>Magnoliopsida</taxon>
        <taxon>eudicotyledons</taxon>
        <taxon>Gunneridae</taxon>
        <taxon>Pentapetalae</taxon>
        <taxon>rosids</taxon>
        <taxon>malvids</taxon>
        <taxon>Malvales</taxon>
        <taxon>Malvaceae</taxon>
        <taxon>Malvoideae</taxon>
        <taxon>Gossypium</taxon>
    </lineage>
</organism>
<dbReference type="KEGG" id="ghi:107954294"/>
<accession>A0A1U8P4Q1</accession>
<dbReference type="AlphaFoldDB" id="A0A1U8P4Q1"/>
<evidence type="ECO:0000256" key="3">
    <source>
        <dbReference type="ARBA" id="ARBA00022475"/>
    </source>
</evidence>
<name>A0A1U8P4Q1_GOSHI</name>
<sequence>MGGFQYIHIPKFFGLLESLTYLNLSRAQFQGEIPHNLGNLSKLQYLDLRSNNWWDIEATKLHLSACSLEDDPSPIGVNSTKSLVVLDLSENNFSSVPMSIFGLHGLVSIDLIGNSLEGSIPDYFRNISFLEVHDLSGNSLNSSTPNSLFGLNHLQFLNLSGNEIYQDISEILLSLSRCCLDCLESLDMAHNHLFSHLIDQLGHFKNLAHLSLAGNNISGSIPSLIRELSSLKFFDVSENQLNGTFPGCFGQLESLETQNLGCNLLEGVVSETHFFNLTRLKTLASSQNRLRNFGYPAHLAFELVLSISICKSFLTEPIRILAIETNLLSGEIPDCWNRWRGLGYLNLEKNKLIGKIPPSLGHLNLFVLNLRSNDMFGELPSTLQHSTRLITLDLSDNHFNGSVPAWIGDKLSKLEILILRSNTLDGHIPQKICQLQSLQILDLGHNNISGAIPNVLDKSQQALIFKALKTFLTWAIIFAELLSLRIAPQKDFGVYWLPCFSLDLGGMHTIESWTMLVESCMSWATMGVVGVV</sequence>
<evidence type="ECO:0000313" key="13">
    <source>
        <dbReference type="RefSeq" id="XP_016745298.1"/>
    </source>
</evidence>
<evidence type="ECO:0000256" key="6">
    <source>
        <dbReference type="ARBA" id="ARBA00022729"/>
    </source>
</evidence>
<comment type="subcellular location">
    <subcellularLocation>
        <location evidence="1">Cell membrane</location>
        <topology evidence="1">Single-pass type I membrane protein</topology>
    </subcellularLocation>
</comment>
<keyword evidence="9" id="KW-0472">Membrane</keyword>
<keyword evidence="8" id="KW-1133">Transmembrane helix</keyword>
<keyword evidence="11" id="KW-0325">Glycoprotein</keyword>
<keyword evidence="3" id="KW-1003">Cell membrane</keyword>
<dbReference type="RefSeq" id="XP_016745298.1">
    <property type="nucleotide sequence ID" value="XM_016889809.1"/>
</dbReference>
<comment type="similarity">
    <text evidence="2">Belongs to the RLP family.</text>
</comment>
<dbReference type="InterPro" id="IPR032675">
    <property type="entry name" value="LRR_dom_sf"/>
</dbReference>
<dbReference type="Proteomes" id="UP000818029">
    <property type="component" value="Chromosome A11"/>
</dbReference>
<evidence type="ECO:0000256" key="7">
    <source>
        <dbReference type="ARBA" id="ARBA00022737"/>
    </source>
</evidence>
<dbReference type="PaxDb" id="3635-A0A1U8P4Q1"/>
<dbReference type="InterPro" id="IPR003591">
    <property type="entry name" value="Leu-rich_rpt_typical-subtyp"/>
</dbReference>
<dbReference type="InterPro" id="IPR001611">
    <property type="entry name" value="Leu-rich_rpt"/>
</dbReference>
<dbReference type="Pfam" id="PF13516">
    <property type="entry name" value="LRR_6"/>
    <property type="match status" value="1"/>
</dbReference>
<dbReference type="SMART" id="SM00369">
    <property type="entry name" value="LRR_TYP"/>
    <property type="match status" value="6"/>
</dbReference>
<reference evidence="12" key="1">
    <citation type="journal article" date="2020" name="Nat. Genet.">
        <title>Genomic diversifications of five Gossypium allopolyploid species and their impact on cotton improvement.</title>
        <authorList>
            <person name="Chen Z.J."/>
            <person name="Sreedasyam A."/>
            <person name="Ando A."/>
            <person name="Song Q."/>
            <person name="De Santiago L.M."/>
            <person name="Hulse-Kemp A.M."/>
            <person name="Ding M."/>
            <person name="Ye W."/>
            <person name="Kirkbride R.C."/>
            <person name="Jenkins J."/>
            <person name="Plott C."/>
            <person name="Lovell J."/>
            <person name="Lin Y.M."/>
            <person name="Vaughn R."/>
            <person name="Liu B."/>
            <person name="Simpson S."/>
            <person name="Scheffler B.E."/>
            <person name="Wen L."/>
            <person name="Saski C.A."/>
            <person name="Grover C.E."/>
            <person name="Hu G."/>
            <person name="Conover J.L."/>
            <person name="Carlson J.W."/>
            <person name="Shu S."/>
            <person name="Boston L.B."/>
            <person name="Williams M."/>
            <person name="Peterson D.G."/>
            <person name="McGee K."/>
            <person name="Jones D.C."/>
            <person name="Wendel J.F."/>
            <person name="Stelly D.M."/>
            <person name="Grimwood J."/>
            <person name="Schmutz J."/>
        </authorList>
    </citation>
    <scope>NUCLEOTIDE SEQUENCE [LARGE SCALE GENOMIC DNA]</scope>
    <source>
        <strain evidence="12">cv. TM-1</strain>
    </source>
</reference>
<evidence type="ECO:0000256" key="9">
    <source>
        <dbReference type="ARBA" id="ARBA00023136"/>
    </source>
</evidence>
<dbReference type="PANTHER" id="PTHR48063:SF48">
    <property type="entry name" value="LRR RECEPTOR-LIKE SERINE_THREONINE-PROTEIN KINASE FLS2"/>
    <property type="match status" value="1"/>
</dbReference>
<keyword evidence="4" id="KW-0433">Leucine-rich repeat</keyword>
<dbReference type="FunFam" id="3.80.10.10:FF:000041">
    <property type="entry name" value="LRR receptor-like serine/threonine-protein kinase ERECTA"/>
    <property type="match status" value="2"/>
</dbReference>
<evidence type="ECO:0000256" key="11">
    <source>
        <dbReference type="ARBA" id="ARBA00023180"/>
    </source>
</evidence>
<evidence type="ECO:0000313" key="12">
    <source>
        <dbReference type="Proteomes" id="UP000818029"/>
    </source>
</evidence>
<keyword evidence="7" id="KW-0677">Repeat</keyword>